<evidence type="ECO:0000313" key="1">
    <source>
        <dbReference type="EMBL" id="KAG6000196.1"/>
    </source>
</evidence>
<organism evidence="1 2">
    <name type="scientific">Claviceps pusilla</name>
    <dbReference type="NCBI Taxonomy" id="123648"/>
    <lineage>
        <taxon>Eukaryota</taxon>
        <taxon>Fungi</taxon>
        <taxon>Dikarya</taxon>
        <taxon>Ascomycota</taxon>
        <taxon>Pezizomycotina</taxon>
        <taxon>Sordariomycetes</taxon>
        <taxon>Hypocreomycetidae</taxon>
        <taxon>Hypocreales</taxon>
        <taxon>Clavicipitaceae</taxon>
        <taxon>Claviceps</taxon>
    </lineage>
</organism>
<gene>
    <name evidence="1" type="ORF">E4U43_001671</name>
</gene>
<dbReference type="Proteomes" id="UP000748025">
    <property type="component" value="Unassembled WGS sequence"/>
</dbReference>
<protein>
    <submittedName>
        <fullName evidence="1">Uncharacterized protein</fullName>
    </submittedName>
</protein>
<keyword evidence="2" id="KW-1185">Reference proteome</keyword>
<accession>A0A9P7N9U3</accession>
<comment type="caution">
    <text evidence="1">The sequence shown here is derived from an EMBL/GenBank/DDBJ whole genome shotgun (WGS) entry which is preliminary data.</text>
</comment>
<evidence type="ECO:0000313" key="2">
    <source>
        <dbReference type="Proteomes" id="UP000748025"/>
    </source>
</evidence>
<dbReference type="EMBL" id="SRPW01001553">
    <property type="protein sequence ID" value="KAG6000196.1"/>
    <property type="molecule type" value="Genomic_DNA"/>
</dbReference>
<proteinExistence type="predicted"/>
<dbReference type="AlphaFoldDB" id="A0A9P7N9U3"/>
<reference evidence="1" key="1">
    <citation type="journal article" date="2020" name="bioRxiv">
        <title>Whole genome comparisons of ergot fungi reveals the divergence and evolution of species within the genus Claviceps are the result of varying mechanisms driving genome evolution and host range expansion.</title>
        <authorList>
            <person name="Wyka S.A."/>
            <person name="Mondo S.J."/>
            <person name="Liu M."/>
            <person name="Dettman J."/>
            <person name="Nalam V."/>
            <person name="Broders K.D."/>
        </authorList>
    </citation>
    <scope>NUCLEOTIDE SEQUENCE</scope>
    <source>
        <strain evidence="1">CCC 602</strain>
    </source>
</reference>
<name>A0A9P7N9U3_9HYPO</name>
<sequence>MHDSTDMAMPCILVRGSAHRVAMHEYCMYICSIEHSSKPSPRPPKQHKHNDYMQVPIFAPELSQQRRLLTSRATKHKNASLTLPRLHVLRRRRRSVPCYEWIEGVGMEERDAARRDVVVMKPESPRER</sequence>